<protein>
    <submittedName>
        <fullName evidence="7">FAD-dependent oxidoreductase</fullName>
    </submittedName>
</protein>
<dbReference type="InterPro" id="IPR050446">
    <property type="entry name" value="FAD-oxidoreductase/Apoptosis"/>
</dbReference>
<dbReference type="InterPro" id="IPR036188">
    <property type="entry name" value="FAD/NAD-bd_sf"/>
</dbReference>
<dbReference type="Gene3D" id="3.30.390.30">
    <property type="match status" value="1"/>
</dbReference>
<dbReference type="InterPro" id="IPR016156">
    <property type="entry name" value="FAD/NAD-linked_Rdtase_dimer_sf"/>
</dbReference>
<evidence type="ECO:0000259" key="6">
    <source>
        <dbReference type="Pfam" id="PF14759"/>
    </source>
</evidence>
<evidence type="ECO:0000313" key="8">
    <source>
        <dbReference type="Proteomes" id="UP001330812"/>
    </source>
</evidence>
<dbReference type="PRINTS" id="PR00368">
    <property type="entry name" value="FADPNR"/>
</dbReference>
<feature type="domain" description="FAD/NAD(P)-binding" evidence="5">
    <location>
        <begin position="3"/>
        <end position="295"/>
    </location>
</feature>
<dbReference type="PANTHER" id="PTHR43557">
    <property type="entry name" value="APOPTOSIS-INDUCING FACTOR 1"/>
    <property type="match status" value="1"/>
</dbReference>
<gene>
    <name evidence="7" type="ORF">VSH64_07440</name>
</gene>
<proteinExistence type="predicted"/>
<reference evidence="7 8" key="1">
    <citation type="journal article" date="2015" name="Int. J. Syst. Evol. Microbiol.">
        <title>Amycolatopsis rhabdoformis sp. nov., an actinomycete isolated from a tropical forest soil.</title>
        <authorList>
            <person name="Souza W.R."/>
            <person name="Silva R.E."/>
            <person name="Goodfellow M."/>
            <person name="Busarakam K."/>
            <person name="Figueiro F.S."/>
            <person name="Ferreira D."/>
            <person name="Rodrigues-Filho E."/>
            <person name="Moraes L.A.B."/>
            <person name="Zucchi T.D."/>
        </authorList>
    </citation>
    <scope>NUCLEOTIDE SEQUENCE [LARGE SCALE GENOMIC DNA]</scope>
    <source>
        <strain evidence="7 8">NCIMB 14900</strain>
    </source>
</reference>
<feature type="domain" description="Reductase C-terminal" evidence="6">
    <location>
        <begin position="314"/>
        <end position="380"/>
    </location>
</feature>
<organism evidence="7 8">
    <name type="scientific">Amycolatopsis rhabdoformis</name>
    <dbReference type="NCBI Taxonomy" id="1448059"/>
    <lineage>
        <taxon>Bacteria</taxon>
        <taxon>Bacillati</taxon>
        <taxon>Actinomycetota</taxon>
        <taxon>Actinomycetes</taxon>
        <taxon>Pseudonocardiales</taxon>
        <taxon>Pseudonocardiaceae</taxon>
        <taxon>Amycolatopsis</taxon>
    </lineage>
</organism>
<evidence type="ECO:0000313" key="7">
    <source>
        <dbReference type="EMBL" id="WSE31942.1"/>
    </source>
</evidence>
<evidence type="ECO:0000256" key="4">
    <source>
        <dbReference type="ARBA" id="ARBA00023002"/>
    </source>
</evidence>
<dbReference type="Proteomes" id="UP001330812">
    <property type="component" value="Chromosome"/>
</dbReference>
<evidence type="ECO:0000256" key="3">
    <source>
        <dbReference type="ARBA" id="ARBA00022827"/>
    </source>
</evidence>
<dbReference type="SUPFAM" id="SSF51905">
    <property type="entry name" value="FAD/NAD(P)-binding domain"/>
    <property type="match status" value="1"/>
</dbReference>
<evidence type="ECO:0000256" key="2">
    <source>
        <dbReference type="ARBA" id="ARBA00022630"/>
    </source>
</evidence>
<dbReference type="SUPFAM" id="SSF55424">
    <property type="entry name" value="FAD/NAD-linked reductases, dimerisation (C-terminal) domain"/>
    <property type="match status" value="1"/>
</dbReference>
<dbReference type="InterPro" id="IPR028202">
    <property type="entry name" value="Reductase_C"/>
</dbReference>
<dbReference type="RefSeq" id="WP_326834750.1">
    <property type="nucleotide sequence ID" value="NZ_CP142149.1"/>
</dbReference>
<sequence length="387" mass="40811">MKRIVVVGASLAGVSAVERLRARGFEGELVLAGAEPHRPYDRPPLSKEALSTGVDAARLELRDRQWYAEHDVTLKLGHAATGLDVRDRLVAFADGTTESYDGLVIATGSAIPRAVAPGTVELRDLDDARRLDTLFATARTVLIIGAGFIGMETAATARRRGLDVTVVDVAAAPMSRAFGATVGDWFRARHEENGVRVLCSTGVERLSPTGSGTHAELSTGEVLTADVVLVATGARPATGWLTGSGVPLGDGVECEPTLATGVPGVVAAGDVARWHNGLFGEPMRVEHWTNAVEQGGHAAATLLGDARPFESVPYFWTDQFDAKLRCVGRPGPGDDTEVLLETERQLVVAYGRGGRISGAVCVNAAKQLVSLRRAIAERAPFAGLVHS</sequence>
<evidence type="ECO:0000259" key="5">
    <source>
        <dbReference type="Pfam" id="PF07992"/>
    </source>
</evidence>
<dbReference type="Gene3D" id="3.50.50.60">
    <property type="entry name" value="FAD/NAD(P)-binding domain"/>
    <property type="match status" value="2"/>
</dbReference>
<dbReference type="PRINTS" id="PR00469">
    <property type="entry name" value="PNDRDTASEII"/>
</dbReference>
<dbReference type="Pfam" id="PF14759">
    <property type="entry name" value="Reductase_C"/>
    <property type="match status" value="1"/>
</dbReference>
<keyword evidence="2" id="KW-0285">Flavoprotein</keyword>
<comment type="cofactor">
    <cofactor evidence="1">
        <name>FAD</name>
        <dbReference type="ChEBI" id="CHEBI:57692"/>
    </cofactor>
</comment>
<dbReference type="EMBL" id="CP142149">
    <property type="protein sequence ID" value="WSE31942.1"/>
    <property type="molecule type" value="Genomic_DNA"/>
</dbReference>
<accession>A0ABZ1ICK3</accession>
<dbReference type="InterPro" id="IPR023753">
    <property type="entry name" value="FAD/NAD-binding_dom"/>
</dbReference>
<dbReference type="PANTHER" id="PTHR43557:SF2">
    <property type="entry name" value="RIESKE DOMAIN-CONTAINING PROTEIN-RELATED"/>
    <property type="match status" value="1"/>
</dbReference>
<name>A0ABZ1ICK3_9PSEU</name>
<evidence type="ECO:0000256" key="1">
    <source>
        <dbReference type="ARBA" id="ARBA00001974"/>
    </source>
</evidence>
<keyword evidence="8" id="KW-1185">Reference proteome</keyword>
<dbReference type="Pfam" id="PF07992">
    <property type="entry name" value="Pyr_redox_2"/>
    <property type="match status" value="1"/>
</dbReference>
<keyword evidence="3" id="KW-0274">FAD</keyword>
<keyword evidence="4" id="KW-0560">Oxidoreductase</keyword>